<dbReference type="PANTHER" id="PTHR47926">
    <property type="entry name" value="PENTATRICOPEPTIDE REPEAT-CONTAINING PROTEIN"/>
    <property type="match status" value="1"/>
</dbReference>
<dbReference type="PROSITE" id="PS51375">
    <property type="entry name" value="PPR"/>
    <property type="match status" value="5"/>
</dbReference>
<dbReference type="Gene3D" id="1.25.40.10">
    <property type="entry name" value="Tetratricopeptide repeat domain"/>
    <property type="match status" value="4"/>
</dbReference>
<proteinExistence type="inferred from homology"/>
<protein>
    <recommendedName>
        <fullName evidence="4">DYW domain-containing protein</fullName>
    </recommendedName>
</protein>
<dbReference type="Pfam" id="PF13041">
    <property type="entry name" value="PPR_2"/>
    <property type="match status" value="1"/>
</dbReference>
<dbReference type="InterPro" id="IPR002885">
    <property type="entry name" value="PPR_rpt"/>
</dbReference>
<sequence>MANSPLPPSIPSQIAATRFARIPSWVSLKSSSASSSSLKIPQNQQQQGQVENLHLVSLSKQGKLKEARDFLKQMDEAGVPVNPSSYKSLLETCSNMRSLSDGRLIHKRLRTTMGNPSNFLDNCVLQMYCVCESFWDAEKLFDEMPEKNLASWVILISAYSEKGHLDKVFGLFSQMIELGIEPHSTIFTGLLKSLLDPSVLEVGKQLHSLVIRIGLSTNVSVITAISNMYVKCGALERAKLVFDQMVERNAVGWTGLMMGYTQAGKEKYTLVLFVRMLKEGVEPDKFVFSIALKACAGLEDLNLGRQIHGYIVKLGLESEVFVGTAVVDLYVKCSDFDSACRSFERISEPNDASWSAIITGYCQIGKFEKSLQIFKSLRTKDMAINSFVYTSIFQTCSALADYNMGAQAHADAIKRGLVSYLHGESAMITFYSKCGRLDYANRAFESIDEPDTVAWTAIICGHAYHGNASEALKLSERMQNSTAKPNEVTFVGVLTACSHSGFVTEAKLYLESMSREYGVKPTIDHYDCMIDAYSRAGMLQEAYELIKNMPFEPDAMSWKCLLGGCWIHRNLELGKIAAKNLLQLDPDDTAGYILMFNLYASHGKWEEAASIRSTMGARKLKKELSCSWITVKGKVHRFVVGDIHHPQTENIYGKLKELNHSFTDVESVLLKEEDVSFGLPERKQQLTEHSERLAIAFGLISIPSNAPIIIFKNLRACKHCHDFAKHVSMVTGRRITIRDSCRFHHFHSGKCSCNDYW</sequence>
<reference evidence="5 6" key="1">
    <citation type="journal article" date="2024" name="G3 (Bethesda)">
        <title>Genome assembly of Hibiscus sabdariffa L. provides insights into metabolisms of medicinal natural products.</title>
        <authorList>
            <person name="Kim T."/>
        </authorList>
    </citation>
    <scope>NUCLEOTIDE SEQUENCE [LARGE SCALE GENOMIC DNA]</scope>
    <source>
        <strain evidence="5">TK-2024</strain>
        <tissue evidence="5">Old leaves</tissue>
    </source>
</reference>
<evidence type="ECO:0000256" key="1">
    <source>
        <dbReference type="ARBA" id="ARBA00006643"/>
    </source>
</evidence>
<dbReference type="Pfam" id="PF14432">
    <property type="entry name" value="DYW_deaminase"/>
    <property type="match status" value="1"/>
</dbReference>
<feature type="repeat" description="PPR" evidence="3">
    <location>
        <begin position="522"/>
        <end position="552"/>
    </location>
</feature>
<keyword evidence="6" id="KW-1185">Reference proteome</keyword>
<name>A0ABR2C0Q0_9ROSI</name>
<comment type="similarity">
    <text evidence="1">Belongs to the PPR family. PCMP-H subfamily.</text>
</comment>
<gene>
    <name evidence="5" type="ORF">V6N12_030351</name>
</gene>
<feature type="repeat" description="PPR" evidence="3">
    <location>
        <begin position="148"/>
        <end position="182"/>
    </location>
</feature>
<dbReference type="InterPro" id="IPR032867">
    <property type="entry name" value="DYW_dom"/>
</dbReference>
<feature type="domain" description="DYW" evidence="4">
    <location>
        <begin position="681"/>
        <end position="757"/>
    </location>
</feature>
<evidence type="ECO:0000259" key="4">
    <source>
        <dbReference type="Pfam" id="PF14432"/>
    </source>
</evidence>
<dbReference type="EMBL" id="JBBPBM010000071">
    <property type="protein sequence ID" value="KAK8512943.1"/>
    <property type="molecule type" value="Genomic_DNA"/>
</dbReference>
<feature type="repeat" description="PPR" evidence="3">
    <location>
        <begin position="451"/>
        <end position="485"/>
    </location>
</feature>
<dbReference type="PANTHER" id="PTHR47926:SF378">
    <property type="entry name" value="PENTATRICOPEPTIDE REPEAT (PPR) SUPERFAMILY PROTEIN"/>
    <property type="match status" value="1"/>
</dbReference>
<dbReference type="Pfam" id="PF01535">
    <property type="entry name" value="PPR"/>
    <property type="match status" value="5"/>
</dbReference>
<evidence type="ECO:0000256" key="2">
    <source>
        <dbReference type="ARBA" id="ARBA00022737"/>
    </source>
</evidence>
<feature type="repeat" description="PPR" evidence="3">
    <location>
        <begin position="249"/>
        <end position="283"/>
    </location>
</feature>
<evidence type="ECO:0000256" key="3">
    <source>
        <dbReference type="PROSITE-ProRule" id="PRU00708"/>
    </source>
</evidence>
<dbReference type="InterPro" id="IPR011990">
    <property type="entry name" value="TPR-like_helical_dom_sf"/>
</dbReference>
<dbReference type="InterPro" id="IPR046848">
    <property type="entry name" value="E_motif"/>
</dbReference>
<feature type="repeat" description="PPR" evidence="3">
    <location>
        <begin position="350"/>
        <end position="384"/>
    </location>
</feature>
<keyword evidence="2" id="KW-0677">Repeat</keyword>
<dbReference type="Pfam" id="PF20431">
    <property type="entry name" value="E_motif"/>
    <property type="match status" value="1"/>
</dbReference>
<dbReference type="NCBIfam" id="TIGR00756">
    <property type="entry name" value="PPR"/>
    <property type="match status" value="3"/>
</dbReference>
<comment type="caution">
    <text evidence="5">The sequence shown here is derived from an EMBL/GenBank/DDBJ whole genome shotgun (WGS) entry which is preliminary data.</text>
</comment>
<dbReference type="InterPro" id="IPR046960">
    <property type="entry name" value="PPR_At4g14850-like_plant"/>
</dbReference>
<evidence type="ECO:0000313" key="5">
    <source>
        <dbReference type="EMBL" id="KAK8512943.1"/>
    </source>
</evidence>
<dbReference type="Proteomes" id="UP001472677">
    <property type="component" value="Unassembled WGS sequence"/>
</dbReference>
<accession>A0ABR2C0Q0</accession>
<evidence type="ECO:0000313" key="6">
    <source>
        <dbReference type="Proteomes" id="UP001472677"/>
    </source>
</evidence>
<organism evidence="5 6">
    <name type="scientific">Hibiscus sabdariffa</name>
    <name type="common">roselle</name>
    <dbReference type="NCBI Taxonomy" id="183260"/>
    <lineage>
        <taxon>Eukaryota</taxon>
        <taxon>Viridiplantae</taxon>
        <taxon>Streptophyta</taxon>
        <taxon>Embryophyta</taxon>
        <taxon>Tracheophyta</taxon>
        <taxon>Spermatophyta</taxon>
        <taxon>Magnoliopsida</taxon>
        <taxon>eudicotyledons</taxon>
        <taxon>Gunneridae</taxon>
        <taxon>Pentapetalae</taxon>
        <taxon>rosids</taxon>
        <taxon>malvids</taxon>
        <taxon>Malvales</taxon>
        <taxon>Malvaceae</taxon>
        <taxon>Malvoideae</taxon>
        <taxon>Hibiscus</taxon>
    </lineage>
</organism>
<dbReference type="Pfam" id="PF13812">
    <property type="entry name" value="PPR_3"/>
    <property type="match status" value="1"/>
</dbReference>